<feature type="transmembrane region" description="Helical" evidence="2">
    <location>
        <begin position="206"/>
        <end position="225"/>
    </location>
</feature>
<evidence type="ECO:0000256" key="2">
    <source>
        <dbReference type="SAM" id="Phobius"/>
    </source>
</evidence>
<dbReference type="AlphaFoldDB" id="A0A3S4SIX8"/>
<gene>
    <name evidence="3" type="ORF">NCTC11923_00335</name>
</gene>
<feature type="compositionally biased region" description="Polar residues" evidence="1">
    <location>
        <begin position="7"/>
        <end position="20"/>
    </location>
</feature>
<dbReference type="KEGG" id="asla:NCTC11923_00335"/>
<feature type="transmembrane region" description="Helical" evidence="2">
    <location>
        <begin position="302"/>
        <end position="323"/>
    </location>
</feature>
<feature type="transmembrane region" description="Helical" evidence="2">
    <location>
        <begin position="273"/>
        <end position="296"/>
    </location>
</feature>
<keyword evidence="4" id="KW-1185">Reference proteome</keyword>
<dbReference type="EMBL" id="LR134363">
    <property type="protein sequence ID" value="VEG73726.1"/>
    <property type="molecule type" value="Genomic_DNA"/>
</dbReference>
<accession>A0A3S4SIX8</accession>
<feature type="transmembrane region" description="Helical" evidence="2">
    <location>
        <begin position="378"/>
        <end position="400"/>
    </location>
</feature>
<protein>
    <submittedName>
        <fullName evidence="3">Uncharacterized protein</fullName>
    </submittedName>
</protein>
<feature type="transmembrane region" description="Helical" evidence="2">
    <location>
        <begin position="124"/>
        <end position="143"/>
    </location>
</feature>
<keyword evidence="2" id="KW-1133">Transmembrane helix</keyword>
<reference evidence="3 4" key="1">
    <citation type="submission" date="2018-12" db="EMBL/GenBank/DDBJ databases">
        <authorList>
            <consortium name="Pathogen Informatics"/>
        </authorList>
    </citation>
    <scope>NUCLEOTIDE SEQUENCE [LARGE SCALE GENOMIC DNA]</scope>
    <source>
        <strain evidence="3 4">NCTC11923</strain>
    </source>
</reference>
<organism evidence="3 4">
    <name type="scientific">Actinomyces slackii</name>
    <dbReference type="NCBI Taxonomy" id="52774"/>
    <lineage>
        <taxon>Bacteria</taxon>
        <taxon>Bacillati</taxon>
        <taxon>Actinomycetota</taxon>
        <taxon>Actinomycetes</taxon>
        <taxon>Actinomycetales</taxon>
        <taxon>Actinomycetaceae</taxon>
        <taxon>Actinomyces</taxon>
    </lineage>
</organism>
<evidence type="ECO:0000313" key="4">
    <source>
        <dbReference type="Proteomes" id="UP000276899"/>
    </source>
</evidence>
<evidence type="ECO:0000313" key="3">
    <source>
        <dbReference type="EMBL" id="VEG73726.1"/>
    </source>
</evidence>
<dbReference type="Proteomes" id="UP000276899">
    <property type="component" value="Chromosome"/>
</dbReference>
<evidence type="ECO:0000256" key="1">
    <source>
        <dbReference type="SAM" id="MobiDB-lite"/>
    </source>
</evidence>
<feature type="transmembrane region" description="Helical" evidence="2">
    <location>
        <begin position="172"/>
        <end position="194"/>
    </location>
</feature>
<keyword evidence="2" id="KW-0812">Transmembrane</keyword>
<name>A0A3S4SIX8_9ACTO</name>
<proteinExistence type="predicted"/>
<feature type="transmembrane region" description="Helical" evidence="2">
    <location>
        <begin position="343"/>
        <end position="366"/>
    </location>
</feature>
<sequence>MNRLLRRSQQLSNEAQSISEEPQDPLPFRLSENVPPSMQPGDRGAQNPSILGADILESASIGVIATKIITVLIGCVSFVFLLLIPAAAYRSFPTQSSTQDISAIWSAFVGAADYLSSEWLREKLWVAENTVAMLALSLAFVSWRRRPRPEDASVHRAWVKELMQAELRDTGIKFMVTIIGFASGAIACLYWFSLIVEKLLGHADEMVIATLLAAFSFCILVLSLMTSPSKGGGLIGYARSLSNFTYLTVWWVTERKRQKLPNARELGRRKWCALSLLFVRYVLVGPAILATWRLFVDVRTQQVLQITIIVAMVIGVIGLCFALMSVTEIPGVIMHRNEGVIDVWLPLLFLMGVVVALIGAVSVGALEVLCRFPTWGDFFRATIGWAVCLHWIAPLFGYCLGRLPKCAKRRWVSRCLGLNSLEVFVDISLHSRAQSTLREIIEYECESPSLEVSSEDLDAIVNLIVPAEAVIVDSPASEASDCRPNFWQWKVNRLRNAWSNSWWIDPNRLIADRREKEGVSLRQALCDIAESLQVKENDSRD</sequence>
<feature type="transmembrane region" description="Helical" evidence="2">
    <location>
        <begin position="68"/>
        <end position="89"/>
    </location>
</feature>
<feature type="region of interest" description="Disordered" evidence="1">
    <location>
        <begin position="1"/>
        <end position="44"/>
    </location>
</feature>
<keyword evidence="2" id="KW-0472">Membrane</keyword>